<keyword evidence="3" id="KW-1185">Reference proteome</keyword>
<evidence type="ECO:0000313" key="3">
    <source>
        <dbReference type="Proteomes" id="UP000198211"/>
    </source>
</evidence>
<name>A0A225UMY8_9STRA</name>
<comment type="caution">
    <text evidence="2">The sequence shown here is derived from an EMBL/GenBank/DDBJ whole genome shotgun (WGS) entry which is preliminary data.</text>
</comment>
<gene>
    <name evidence="2" type="ORF">PHMEG_00037088</name>
</gene>
<sequence length="311" mass="34373">MWKSVAAIAKQECRNAQDENVRLKEELQAYTRASEMLQTQLMNANAKQSKLSDSKTAFVNAIRVGIIMTRRLHSEDGGIFDMLESKVEARISELNAIVSEAYMPVQQGAMENIQICREDSQEAAATVEFKHARLLPFGEDTTAKTIWEIIQLGGLVTDRQFRVAQRNADVVGMASRFAVPLDRSHSSTVHVDVHAVVKRFSAPVGLIALVESRSVWSMNHPALGAWQQTTEEGGWIVVSEFACQKGNTADRACQLRSAIKLRPDTPSASCGRPTFTGCIGDIVIPSFREILSSHHQSVENFLLDSSRTTKA</sequence>
<feature type="coiled-coil region" evidence="1">
    <location>
        <begin position="6"/>
        <end position="47"/>
    </location>
</feature>
<proteinExistence type="predicted"/>
<dbReference type="EMBL" id="NBNE01015971">
    <property type="protein sequence ID" value="OWY93499.1"/>
    <property type="molecule type" value="Genomic_DNA"/>
</dbReference>
<protein>
    <submittedName>
        <fullName evidence="2">Uncharacterized protein</fullName>
    </submittedName>
</protein>
<dbReference type="AlphaFoldDB" id="A0A225UMY8"/>
<reference evidence="3" key="1">
    <citation type="submission" date="2017-03" db="EMBL/GenBank/DDBJ databases">
        <title>Phytopthora megakarya and P. palmivora, two closely related causual agents of cacao black pod achieved similar genome size and gene model numbers by different mechanisms.</title>
        <authorList>
            <person name="Ali S."/>
            <person name="Shao J."/>
            <person name="Larry D.J."/>
            <person name="Kronmiller B."/>
            <person name="Shen D."/>
            <person name="Strem M.D."/>
            <person name="Melnick R.L."/>
            <person name="Guiltinan M.J."/>
            <person name="Tyler B.M."/>
            <person name="Meinhardt L.W."/>
            <person name="Bailey B.A."/>
        </authorList>
    </citation>
    <scope>NUCLEOTIDE SEQUENCE [LARGE SCALE GENOMIC DNA]</scope>
    <source>
        <strain evidence="3">zdho120</strain>
    </source>
</reference>
<organism evidence="2 3">
    <name type="scientific">Phytophthora megakarya</name>
    <dbReference type="NCBI Taxonomy" id="4795"/>
    <lineage>
        <taxon>Eukaryota</taxon>
        <taxon>Sar</taxon>
        <taxon>Stramenopiles</taxon>
        <taxon>Oomycota</taxon>
        <taxon>Peronosporomycetes</taxon>
        <taxon>Peronosporales</taxon>
        <taxon>Peronosporaceae</taxon>
        <taxon>Phytophthora</taxon>
    </lineage>
</organism>
<accession>A0A225UMY8</accession>
<dbReference type="Proteomes" id="UP000198211">
    <property type="component" value="Unassembled WGS sequence"/>
</dbReference>
<evidence type="ECO:0000313" key="2">
    <source>
        <dbReference type="EMBL" id="OWY93499.1"/>
    </source>
</evidence>
<evidence type="ECO:0000256" key="1">
    <source>
        <dbReference type="SAM" id="Coils"/>
    </source>
</evidence>
<keyword evidence="1" id="KW-0175">Coiled coil</keyword>
<dbReference type="OrthoDB" id="99873at2759"/>